<comment type="caution">
    <text evidence="2">The sequence shown here is derived from an EMBL/GenBank/DDBJ whole genome shotgun (WGS) entry which is preliminary data.</text>
</comment>
<evidence type="ECO:0008006" key="4">
    <source>
        <dbReference type="Google" id="ProtNLM"/>
    </source>
</evidence>
<evidence type="ECO:0000256" key="1">
    <source>
        <dbReference type="ARBA" id="ARBA00023172"/>
    </source>
</evidence>
<gene>
    <name evidence="2" type="ORF">THAOC_11867</name>
</gene>
<dbReference type="InterPro" id="IPR052925">
    <property type="entry name" value="Phage_Integrase-like_Recomb"/>
</dbReference>
<dbReference type="Proteomes" id="UP000266841">
    <property type="component" value="Unassembled WGS sequence"/>
</dbReference>
<dbReference type="GO" id="GO:0006310">
    <property type="term" value="P:DNA recombination"/>
    <property type="evidence" value="ECO:0007669"/>
    <property type="project" value="UniProtKB-KW"/>
</dbReference>
<accession>K0T1N0</accession>
<dbReference type="GO" id="GO:0003677">
    <property type="term" value="F:DNA binding"/>
    <property type="evidence" value="ECO:0007669"/>
    <property type="project" value="InterPro"/>
</dbReference>
<keyword evidence="3" id="KW-1185">Reference proteome</keyword>
<keyword evidence="1" id="KW-0233">DNA recombination</keyword>
<dbReference type="SUPFAM" id="SSF56349">
    <property type="entry name" value="DNA breaking-rejoining enzymes"/>
    <property type="match status" value="1"/>
</dbReference>
<dbReference type="OrthoDB" id="5950681at2759"/>
<evidence type="ECO:0000313" key="3">
    <source>
        <dbReference type="Proteomes" id="UP000266841"/>
    </source>
</evidence>
<dbReference type="PANTHER" id="PTHR34605:SF4">
    <property type="entry name" value="DNA ADENINE METHYLTRANSFERASE"/>
    <property type="match status" value="1"/>
</dbReference>
<evidence type="ECO:0000313" key="2">
    <source>
        <dbReference type="EMBL" id="EJK67146.1"/>
    </source>
</evidence>
<dbReference type="Gene3D" id="1.10.443.10">
    <property type="entry name" value="Intergrase catalytic core"/>
    <property type="match status" value="1"/>
</dbReference>
<name>K0T1N0_THAOC</name>
<sequence>MMSGFKKEDPATVKKLPIEVDVPEYLASLGRHAGSSERDQAIGDLSLIGFYYLLRSAEYTKNRSRDEKQTVEFRVIDVTFFKRDGLGKLRQLPRNASKEDILAADSATLRLTNQKNGWKGVCINHHVNGESYYCPVKALARRVLHIRAHSDDVSLGLHTFFNNKSEFNITDADIRAALKFAAKQLNYPERGIPIDRIDTHSLRCGGANALSLAGYSDRAIMKMGRWQSKTFLEYISSQLSEFSQGMSVSMSKVLNFVNVEGGVCHDITNIAINTEYANAAAA</sequence>
<protein>
    <recommendedName>
        <fullName evidence="4">Tyr recombinase domain-containing protein</fullName>
    </recommendedName>
</protein>
<organism evidence="2 3">
    <name type="scientific">Thalassiosira oceanica</name>
    <name type="common">Marine diatom</name>
    <dbReference type="NCBI Taxonomy" id="159749"/>
    <lineage>
        <taxon>Eukaryota</taxon>
        <taxon>Sar</taxon>
        <taxon>Stramenopiles</taxon>
        <taxon>Ochrophyta</taxon>
        <taxon>Bacillariophyta</taxon>
        <taxon>Coscinodiscophyceae</taxon>
        <taxon>Thalassiosirophycidae</taxon>
        <taxon>Thalassiosirales</taxon>
        <taxon>Thalassiosiraceae</taxon>
        <taxon>Thalassiosira</taxon>
    </lineage>
</organism>
<dbReference type="InterPro" id="IPR013762">
    <property type="entry name" value="Integrase-like_cat_sf"/>
</dbReference>
<reference evidence="2 3" key="1">
    <citation type="journal article" date="2012" name="Genome Biol.">
        <title>Genome and low-iron response of an oceanic diatom adapted to chronic iron limitation.</title>
        <authorList>
            <person name="Lommer M."/>
            <person name="Specht M."/>
            <person name="Roy A.S."/>
            <person name="Kraemer L."/>
            <person name="Andreson R."/>
            <person name="Gutowska M.A."/>
            <person name="Wolf J."/>
            <person name="Bergner S.V."/>
            <person name="Schilhabel M.B."/>
            <person name="Klostermeier U.C."/>
            <person name="Beiko R.G."/>
            <person name="Rosenstiel P."/>
            <person name="Hippler M."/>
            <person name="Laroche J."/>
        </authorList>
    </citation>
    <scope>NUCLEOTIDE SEQUENCE [LARGE SCALE GENOMIC DNA]</scope>
    <source>
        <strain evidence="2 3">CCMP1005</strain>
    </source>
</reference>
<dbReference type="PANTHER" id="PTHR34605">
    <property type="entry name" value="PHAGE_INTEGRASE DOMAIN-CONTAINING PROTEIN"/>
    <property type="match status" value="1"/>
</dbReference>
<proteinExistence type="predicted"/>
<dbReference type="AlphaFoldDB" id="K0T1N0"/>
<dbReference type="OMA" id="CHDITNI"/>
<dbReference type="EMBL" id="AGNL01013618">
    <property type="protein sequence ID" value="EJK67146.1"/>
    <property type="molecule type" value="Genomic_DNA"/>
</dbReference>
<dbReference type="eggNOG" id="ENOG502SZIS">
    <property type="taxonomic scope" value="Eukaryota"/>
</dbReference>
<dbReference type="GO" id="GO:0015074">
    <property type="term" value="P:DNA integration"/>
    <property type="evidence" value="ECO:0007669"/>
    <property type="project" value="InterPro"/>
</dbReference>
<dbReference type="InterPro" id="IPR011010">
    <property type="entry name" value="DNA_brk_join_enz"/>
</dbReference>